<reference evidence="2 3" key="1">
    <citation type="submission" date="2013-06" db="EMBL/GenBank/DDBJ databases">
        <title>Whole genome shotgun sequence of Bacillus selenatarsenatis SF-1.</title>
        <authorList>
            <person name="Kuroda M."/>
            <person name="Sei K."/>
            <person name="Yamashita M."/>
            <person name="Ike M."/>
        </authorList>
    </citation>
    <scope>NUCLEOTIDE SEQUENCE [LARGE SCALE GENOMIC DNA]</scope>
    <source>
        <strain evidence="2 3">SF-1</strain>
    </source>
</reference>
<dbReference type="OrthoDB" id="2899233at2"/>
<dbReference type="RefSeq" id="WP_041967953.1">
    <property type="nucleotide sequence ID" value="NZ_BASE01000119.1"/>
</dbReference>
<accession>A0A0A8X8W3</accession>
<evidence type="ECO:0000313" key="2">
    <source>
        <dbReference type="EMBL" id="GAM16348.1"/>
    </source>
</evidence>
<evidence type="ECO:0000313" key="3">
    <source>
        <dbReference type="Proteomes" id="UP000031014"/>
    </source>
</evidence>
<sequence length="94" mass="10633">MEFLLLFGLHLFIMGSLVLLFSGIITFLFPRMHFLITISLFGAVGFLYAVIFEVMDLAIFAVFFNMILSLTAVGLVKLGFYFKRVADRQGEKIA</sequence>
<feature type="transmembrane region" description="Helical" evidence="1">
    <location>
        <begin position="34"/>
        <end position="51"/>
    </location>
</feature>
<dbReference type="STRING" id="1321606.SAMD00020551_4538"/>
<dbReference type="Proteomes" id="UP000031014">
    <property type="component" value="Unassembled WGS sequence"/>
</dbReference>
<keyword evidence="3" id="KW-1185">Reference proteome</keyword>
<evidence type="ECO:0000256" key="1">
    <source>
        <dbReference type="SAM" id="Phobius"/>
    </source>
</evidence>
<feature type="transmembrane region" description="Helical" evidence="1">
    <location>
        <begin position="6"/>
        <end position="29"/>
    </location>
</feature>
<dbReference type="AlphaFoldDB" id="A0A0A8X8W3"/>
<feature type="transmembrane region" description="Helical" evidence="1">
    <location>
        <begin position="57"/>
        <end position="82"/>
    </location>
</feature>
<proteinExistence type="predicted"/>
<keyword evidence="1" id="KW-0472">Membrane</keyword>
<name>A0A0A8X8W3_MESS1</name>
<organism evidence="2 3">
    <name type="scientific">Mesobacillus selenatarsenatis (strain DSM 18680 / JCM 14380 / FERM P-15431 / SF-1)</name>
    <dbReference type="NCBI Taxonomy" id="1321606"/>
    <lineage>
        <taxon>Bacteria</taxon>
        <taxon>Bacillati</taxon>
        <taxon>Bacillota</taxon>
        <taxon>Bacilli</taxon>
        <taxon>Bacillales</taxon>
        <taxon>Bacillaceae</taxon>
        <taxon>Mesobacillus</taxon>
    </lineage>
</organism>
<dbReference type="EMBL" id="BASE01000119">
    <property type="protein sequence ID" value="GAM16348.1"/>
    <property type="molecule type" value="Genomic_DNA"/>
</dbReference>
<keyword evidence="1" id="KW-0812">Transmembrane</keyword>
<protein>
    <submittedName>
        <fullName evidence="2">Uncharacterized protein</fullName>
    </submittedName>
</protein>
<keyword evidence="1" id="KW-1133">Transmembrane helix</keyword>
<gene>
    <name evidence="2" type="ORF">SAMD00020551_4538</name>
</gene>
<comment type="caution">
    <text evidence="2">The sequence shown here is derived from an EMBL/GenBank/DDBJ whole genome shotgun (WGS) entry which is preliminary data.</text>
</comment>